<dbReference type="GO" id="GO:0016655">
    <property type="term" value="F:oxidoreductase activity, acting on NAD(P)H, quinone or similar compound as acceptor"/>
    <property type="evidence" value="ECO:0007669"/>
    <property type="project" value="InterPro"/>
</dbReference>
<sequence length="196" mass="22509">MARLLYIKANPKANDQSLTFTLSDFFIKQYQLSHPNDTVEVLDLYQTIMPIMDCERLALYNQGKETEIRHLAEQFKSFDKCVIAAPVWNHSFPAMLKIYLDNIVYRHVTFGYQDGKVAGLCSDMKVMYISTSGQPYSGNRSFLNHHVSQVEAVLSLVGITDVDSITLWGRNSFNEDQLKQQICLLQNQMVQKAKQF</sequence>
<dbReference type="GO" id="GO:0016652">
    <property type="term" value="F:oxidoreductase activity, acting on NAD(P)H as acceptor"/>
    <property type="evidence" value="ECO:0007669"/>
    <property type="project" value="UniProtKB-UniRule"/>
</dbReference>
<evidence type="ECO:0000313" key="7">
    <source>
        <dbReference type="EMBL" id="MTK21409.1"/>
    </source>
</evidence>
<accession>A0A173RRS4</accession>
<evidence type="ECO:0000256" key="2">
    <source>
        <dbReference type="ARBA" id="ARBA00022643"/>
    </source>
</evidence>
<dbReference type="InterPro" id="IPR023048">
    <property type="entry name" value="NADH:quinone_OxRdtase_FMN_depd"/>
</dbReference>
<evidence type="ECO:0000256" key="1">
    <source>
        <dbReference type="ARBA" id="ARBA00022630"/>
    </source>
</evidence>
<dbReference type="PANTHER" id="PTHR43741:SF4">
    <property type="entry name" value="FMN-DEPENDENT NADH:QUINONE OXIDOREDUCTASE"/>
    <property type="match status" value="1"/>
</dbReference>
<evidence type="ECO:0000256" key="3">
    <source>
        <dbReference type="ARBA" id="ARBA00023002"/>
    </source>
</evidence>
<comment type="catalytic activity">
    <reaction evidence="5">
        <text>N,N-dimethyl-1,4-phenylenediamine + anthranilate + 2 NAD(+) = 2-(4-dimethylaminophenyl)diazenylbenzoate + 2 NADH + 2 H(+)</text>
        <dbReference type="Rhea" id="RHEA:55872"/>
        <dbReference type="ChEBI" id="CHEBI:15378"/>
        <dbReference type="ChEBI" id="CHEBI:15783"/>
        <dbReference type="ChEBI" id="CHEBI:16567"/>
        <dbReference type="ChEBI" id="CHEBI:57540"/>
        <dbReference type="ChEBI" id="CHEBI:57945"/>
        <dbReference type="ChEBI" id="CHEBI:71579"/>
        <dbReference type="EC" id="1.7.1.17"/>
    </reaction>
    <physiologicalReaction direction="right-to-left" evidence="5">
        <dbReference type="Rhea" id="RHEA:55874"/>
    </physiologicalReaction>
</comment>
<gene>
    <name evidence="6" type="primary">azoR</name>
    <name evidence="7" type="ORF">GMA92_08245</name>
</gene>
<evidence type="ECO:0000256" key="4">
    <source>
        <dbReference type="ARBA" id="ARBA00023027"/>
    </source>
</evidence>
<comment type="function">
    <text evidence="6">Also exhibits azoreductase activity. Catalyzes the reductive cleavage of the azo bond in aromatic azo compounds to the corresponding amines.</text>
</comment>
<dbReference type="GeneID" id="60059358"/>
<dbReference type="Proteomes" id="UP000487649">
    <property type="component" value="Unassembled WGS sequence"/>
</dbReference>
<organism evidence="7 8">
    <name type="scientific">Turicibacter sanguinis</name>
    <dbReference type="NCBI Taxonomy" id="154288"/>
    <lineage>
        <taxon>Bacteria</taxon>
        <taxon>Bacillati</taxon>
        <taxon>Bacillota</taxon>
        <taxon>Erysipelotrichia</taxon>
        <taxon>Erysipelotrichales</taxon>
        <taxon>Turicibacteraceae</taxon>
        <taxon>Turicibacter</taxon>
    </lineage>
</organism>
<comment type="similarity">
    <text evidence="6">Belongs to the azoreductase type 1 family.</text>
</comment>
<dbReference type="OrthoDB" id="9805013at2"/>
<protein>
    <recommendedName>
        <fullName evidence="6">FMN dependent NADH:quinone oxidoreductase</fullName>
        <ecNumber evidence="6">1.6.5.-</ecNumber>
    </recommendedName>
    <alternativeName>
        <fullName evidence="6">Azo-dye reductase</fullName>
    </alternativeName>
    <alternativeName>
        <fullName evidence="6">FMN-dependent NADH-azo compound oxidoreductase</fullName>
    </alternativeName>
    <alternativeName>
        <fullName evidence="6">FMN-dependent NADH-azoreductase</fullName>
        <ecNumber evidence="6">1.7.1.17</ecNumber>
    </alternativeName>
</protein>
<dbReference type="AlphaFoldDB" id="A0A173RRS4"/>
<comment type="caution">
    <text evidence="7">The sequence shown here is derived from an EMBL/GenBank/DDBJ whole genome shotgun (WGS) entry which is preliminary data.</text>
</comment>
<dbReference type="EMBL" id="WMQE01000016">
    <property type="protein sequence ID" value="MTK21409.1"/>
    <property type="molecule type" value="Genomic_DNA"/>
</dbReference>
<comment type="function">
    <text evidence="6">Quinone reductase that provides resistance to thiol-specific stress caused by electrophilic quinones.</text>
</comment>
<dbReference type="SUPFAM" id="SSF52218">
    <property type="entry name" value="Flavoproteins"/>
    <property type="match status" value="1"/>
</dbReference>
<name>A0A173RRS4_9FIRM</name>
<comment type="caution">
    <text evidence="6">Lacks conserved residue(s) required for the propagation of feature annotation.</text>
</comment>
<dbReference type="EC" id="1.6.5.-" evidence="6"/>
<comment type="catalytic activity">
    <reaction evidence="6">
        <text>2 a quinone + NADH + H(+) = 2 a 1,4-benzosemiquinone + NAD(+)</text>
        <dbReference type="Rhea" id="RHEA:65952"/>
        <dbReference type="ChEBI" id="CHEBI:15378"/>
        <dbReference type="ChEBI" id="CHEBI:57540"/>
        <dbReference type="ChEBI" id="CHEBI:57945"/>
        <dbReference type="ChEBI" id="CHEBI:132124"/>
        <dbReference type="ChEBI" id="CHEBI:134225"/>
    </reaction>
</comment>
<evidence type="ECO:0000256" key="6">
    <source>
        <dbReference type="HAMAP-Rule" id="MF_01216"/>
    </source>
</evidence>
<keyword evidence="3 6" id="KW-0560">Oxidoreductase</keyword>
<dbReference type="Pfam" id="PF02525">
    <property type="entry name" value="Flavodoxin_2"/>
    <property type="match status" value="1"/>
</dbReference>
<dbReference type="RefSeq" id="WP_006785820.1">
    <property type="nucleotide sequence ID" value="NZ_CABJBH010000003.1"/>
</dbReference>
<comment type="subunit">
    <text evidence="6">Homodimer.</text>
</comment>
<reference evidence="7 8" key="1">
    <citation type="journal article" date="2019" name="Nat. Med.">
        <title>A library of human gut bacterial isolates paired with longitudinal multiomics data enables mechanistic microbiome research.</title>
        <authorList>
            <person name="Poyet M."/>
            <person name="Groussin M."/>
            <person name="Gibbons S.M."/>
            <person name="Avila-Pacheco J."/>
            <person name="Jiang X."/>
            <person name="Kearney S.M."/>
            <person name="Perrotta A.R."/>
            <person name="Berdy B."/>
            <person name="Zhao S."/>
            <person name="Lieberman T.D."/>
            <person name="Swanson P.K."/>
            <person name="Smith M."/>
            <person name="Roesemann S."/>
            <person name="Alexander J.E."/>
            <person name="Rich S.A."/>
            <person name="Livny J."/>
            <person name="Vlamakis H."/>
            <person name="Clish C."/>
            <person name="Bullock K."/>
            <person name="Deik A."/>
            <person name="Scott J."/>
            <person name="Pierce K.A."/>
            <person name="Xavier R.J."/>
            <person name="Alm E.J."/>
        </authorList>
    </citation>
    <scope>NUCLEOTIDE SEQUENCE [LARGE SCALE GENOMIC DNA]</scope>
    <source>
        <strain evidence="7 8">BIOML-A198</strain>
    </source>
</reference>
<dbReference type="InterPro" id="IPR029039">
    <property type="entry name" value="Flavoprotein-like_sf"/>
</dbReference>
<dbReference type="Gene3D" id="3.40.50.360">
    <property type="match status" value="1"/>
</dbReference>
<dbReference type="InterPro" id="IPR003680">
    <property type="entry name" value="Flavodoxin_fold"/>
</dbReference>
<keyword evidence="4 6" id="KW-0520">NAD</keyword>
<proteinExistence type="inferred from homology"/>
<dbReference type="HAMAP" id="MF_01216">
    <property type="entry name" value="Azoreductase_type1"/>
    <property type="match status" value="1"/>
</dbReference>
<dbReference type="InterPro" id="IPR050104">
    <property type="entry name" value="FMN-dep_NADH:Q_OxRdtase_AzoR1"/>
</dbReference>
<keyword evidence="2 6" id="KW-0288">FMN</keyword>
<dbReference type="GO" id="GO:0009055">
    <property type="term" value="F:electron transfer activity"/>
    <property type="evidence" value="ECO:0007669"/>
    <property type="project" value="UniProtKB-UniRule"/>
</dbReference>
<evidence type="ECO:0000256" key="5">
    <source>
        <dbReference type="ARBA" id="ARBA00048542"/>
    </source>
</evidence>
<dbReference type="EC" id="1.7.1.17" evidence="6"/>
<comment type="cofactor">
    <cofactor evidence="6">
        <name>FMN</name>
        <dbReference type="ChEBI" id="CHEBI:58210"/>
    </cofactor>
    <text evidence="6">Binds 1 FMN per subunit.</text>
</comment>
<dbReference type="GO" id="GO:0010181">
    <property type="term" value="F:FMN binding"/>
    <property type="evidence" value="ECO:0007669"/>
    <property type="project" value="UniProtKB-UniRule"/>
</dbReference>
<evidence type="ECO:0000313" key="8">
    <source>
        <dbReference type="Proteomes" id="UP000487649"/>
    </source>
</evidence>
<keyword evidence="1 6" id="KW-0285">Flavoprotein</keyword>
<dbReference type="PANTHER" id="PTHR43741">
    <property type="entry name" value="FMN-DEPENDENT NADH-AZOREDUCTASE 1"/>
    <property type="match status" value="1"/>
</dbReference>